<feature type="transmembrane region" description="Helical" evidence="1">
    <location>
        <begin position="14"/>
        <end position="31"/>
    </location>
</feature>
<protein>
    <submittedName>
        <fullName evidence="2">Uncharacterized protein</fullName>
    </submittedName>
</protein>
<dbReference type="InParanoid" id="A0A061FQ63"/>
<organism evidence="2 3">
    <name type="scientific">Theobroma cacao</name>
    <name type="common">Cacao</name>
    <name type="synonym">Cocoa</name>
    <dbReference type="NCBI Taxonomy" id="3641"/>
    <lineage>
        <taxon>Eukaryota</taxon>
        <taxon>Viridiplantae</taxon>
        <taxon>Streptophyta</taxon>
        <taxon>Embryophyta</taxon>
        <taxon>Tracheophyta</taxon>
        <taxon>Spermatophyta</taxon>
        <taxon>Magnoliopsida</taxon>
        <taxon>eudicotyledons</taxon>
        <taxon>Gunneridae</taxon>
        <taxon>Pentapetalae</taxon>
        <taxon>rosids</taxon>
        <taxon>malvids</taxon>
        <taxon>Malvales</taxon>
        <taxon>Malvaceae</taxon>
        <taxon>Byttnerioideae</taxon>
        <taxon>Theobroma</taxon>
    </lineage>
</organism>
<feature type="transmembrane region" description="Helical" evidence="1">
    <location>
        <begin position="43"/>
        <end position="61"/>
    </location>
</feature>
<dbReference type="Proteomes" id="UP000026915">
    <property type="component" value="Chromosome 10"/>
</dbReference>
<dbReference type="AlphaFoldDB" id="A0A061FQ63"/>
<keyword evidence="3" id="KW-1185">Reference proteome</keyword>
<keyword evidence="1" id="KW-0812">Transmembrane</keyword>
<evidence type="ECO:0000256" key="1">
    <source>
        <dbReference type="SAM" id="Phobius"/>
    </source>
</evidence>
<feature type="transmembrane region" description="Helical" evidence="1">
    <location>
        <begin position="162"/>
        <end position="183"/>
    </location>
</feature>
<keyword evidence="1" id="KW-0472">Membrane</keyword>
<gene>
    <name evidence="2" type="ORF">TCM_043967</name>
</gene>
<keyword evidence="1" id="KW-1133">Transmembrane helix</keyword>
<dbReference type="HOGENOM" id="CLU_1463739_0_0_1"/>
<dbReference type="EMBL" id="CM001888">
    <property type="protein sequence ID" value="EOY19171.1"/>
    <property type="molecule type" value="Genomic_DNA"/>
</dbReference>
<sequence length="185" mass="21323">MWMLPSFRFTYKKVLVQVGIEIFFLSRYILLTEWHANLGLTNQLRLALLQLSVFILVFLHFSCDEFDDKSVNVDEAEIEGVLAPFDDFIDLDVLFSNHIKSSTMNQIILTPQVIQDEAIPNTEVVPNIEVILTVEVIPDVGVDELFLMLSSIMSKQLQILRLFMMLELLLMMLELLRLILVILPP</sequence>
<evidence type="ECO:0000313" key="3">
    <source>
        <dbReference type="Proteomes" id="UP000026915"/>
    </source>
</evidence>
<proteinExistence type="predicted"/>
<evidence type="ECO:0000313" key="2">
    <source>
        <dbReference type="EMBL" id="EOY19171.1"/>
    </source>
</evidence>
<dbReference type="Gramene" id="EOY19171">
    <property type="protein sequence ID" value="EOY19171"/>
    <property type="gene ID" value="TCM_043967"/>
</dbReference>
<reference evidence="2 3" key="1">
    <citation type="journal article" date="2013" name="Genome Biol.">
        <title>The genome sequence of the most widely cultivated cacao type and its use to identify candidate genes regulating pod color.</title>
        <authorList>
            <person name="Motamayor J.C."/>
            <person name="Mockaitis K."/>
            <person name="Schmutz J."/>
            <person name="Haiminen N."/>
            <person name="Iii D.L."/>
            <person name="Cornejo O."/>
            <person name="Findley S.D."/>
            <person name="Zheng P."/>
            <person name="Utro F."/>
            <person name="Royaert S."/>
            <person name="Saski C."/>
            <person name="Jenkins J."/>
            <person name="Podicheti R."/>
            <person name="Zhao M."/>
            <person name="Scheffler B.E."/>
            <person name="Stack J.C."/>
            <person name="Feltus F.A."/>
            <person name="Mustiga G.M."/>
            <person name="Amores F."/>
            <person name="Phillips W."/>
            <person name="Marelli J.P."/>
            <person name="May G.D."/>
            <person name="Shapiro H."/>
            <person name="Ma J."/>
            <person name="Bustamante C.D."/>
            <person name="Schnell R.J."/>
            <person name="Main D."/>
            <person name="Gilbert D."/>
            <person name="Parida L."/>
            <person name="Kuhn D.N."/>
        </authorList>
    </citation>
    <scope>NUCLEOTIDE SEQUENCE [LARGE SCALE GENOMIC DNA]</scope>
    <source>
        <strain evidence="3">cv. Matina 1-6</strain>
    </source>
</reference>
<name>A0A061FQ63_THECC</name>
<accession>A0A061FQ63</accession>